<evidence type="ECO:0000313" key="2">
    <source>
        <dbReference type="Proteomes" id="UP000018001"/>
    </source>
</evidence>
<organism evidence="1 2">
    <name type="scientific">Byssochlamys spectabilis (strain No. 5 / NBRC 109023)</name>
    <name type="common">Paecilomyces variotii</name>
    <dbReference type="NCBI Taxonomy" id="1356009"/>
    <lineage>
        <taxon>Eukaryota</taxon>
        <taxon>Fungi</taxon>
        <taxon>Dikarya</taxon>
        <taxon>Ascomycota</taxon>
        <taxon>Pezizomycotina</taxon>
        <taxon>Eurotiomycetes</taxon>
        <taxon>Eurotiomycetidae</taxon>
        <taxon>Eurotiales</taxon>
        <taxon>Thermoascaceae</taxon>
        <taxon>Paecilomyces</taxon>
    </lineage>
</organism>
<evidence type="ECO:0000313" key="1">
    <source>
        <dbReference type="EMBL" id="GAD97625.1"/>
    </source>
</evidence>
<dbReference type="InParanoid" id="V5I3E3"/>
<reference evidence="2" key="1">
    <citation type="journal article" date="2014" name="Genome Announc.">
        <title>Draft genome sequence of the formaldehyde-resistant fungus Byssochlamys spectabilis No. 5 (anamorph Paecilomyces variotii No. 5) (NBRC109023).</title>
        <authorList>
            <person name="Oka T."/>
            <person name="Ekino K."/>
            <person name="Fukuda K."/>
            <person name="Nomura Y."/>
        </authorList>
    </citation>
    <scope>NUCLEOTIDE SEQUENCE [LARGE SCALE GENOMIC DNA]</scope>
    <source>
        <strain evidence="2">No. 5 / NBRC 109023</strain>
    </source>
</reference>
<name>V5I3E3_BYSSN</name>
<comment type="caution">
    <text evidence="1">The sequence shown here is derived from an EMBL/GenBank/DDBJ whole genome shotgun (WGS) entry which is preliminary data.</text>
</comment>
<proteinExistence type="predicted"/>
<sequence>MCLFDPTTPCFSITNTTDNIQHDFLEALRLVSRYRSFSIDHPGGALEDAQGMSTGAWFCVAPKAPCAYRLLHLDGLNDRPRRLFDSQDGIRGHSLPERVFISGYTPPYAYGAKFYLTSPHD</sequence>
<keyword evidence="2" id="KW-1185">Reference proteome</keyword>
<protein>
    <submittedName>
        <fullName evidence="1">Uncharacterized protein</fullName>
    </submittedName>
</protein>
<dbReference type="AlphaFoldDB" id="V5I3E3"/>
<dbReference type="EMBL" id="BAUL01000208">
    <property type="protein sequence ID" value="GAD97625.1"/>
    <property type="molecule type" value="Genomic_DNA"/>
</dbReference>
<dbReference type="HOGENOM" id="CLU_2037713_0_0_1"/>
<gene>
    <name evidence="1" type="ORF">PVAR5_6305</name>
</gene>
<accession>V5I3E3</accession>
<dbReference type="Proteomes" id="UP000018001">
    <property type="component" value="Unassembled WGS sequence"/>
</dbReference>